<comment type="caution">
    <text evidence="1">The sequence shown here is derived from an EMBL/GenBank/DDBJ whole genome shotgun (WGS) entry which is preliminary data.</text>
</comment>
<sequence>MDPGSVPLMQAYSQETVKLNSTTASRQPAPRMSPGVNLARLEICVFIHPFVCGDLQIFADATTADACTMLGLPCASGRLWKTTWCRRRWCARPGTSSPPPQPTCECVDNGNLTGGEMDRDTY</sequence>
<gene>
    <name evidence="1" type="ORF">GUJ93_ZPchr0003g18158</name>
</gene>
<proteinExistence type="predicted"/>
<reference evidence="1" key="2">
    <citation type="submission" date="2021-02" db="EMBL/GenBank/DDBJ databases">
        <authorList>
            <person name="Kimball J.A."/>
            <person name="Haas M.W."/>
            <person name="Macchietto M."/>
            <person name="Kono T."/>
            <person name="Duquette J."/>
            <person name="Shao M."/>
        </authorList>
    </citation>
    <scope>NUCLEOTIDE SEQUENCE</scope>
    <source>
        <tissue evidence="1">Fresh leaf tissue</tissue>
    </source>
</reference>
<dbReference type="EMBL" id="JAAALK010000286">
    <property type="protein sequence ID" value="KAG8061688.1"/>
    <property type="molecule type" value="Genomic_DNA"/>
</dbReference>
<keyword evidence="2" id="KW-1185">Reference proteome</keyword>
<name>A0A8J5SAG6_ZIZPA</name>
<protein>
    <submittedName>
        <fullName evidence="1">Uncharacterized protein</fullName>
    </submittedName>
</protein>
<reference evidence="1" key="1">
    <citation type="journal article" date="2021" name="bioRxiv">
        <title>Whole Genome Assembly and Annotation of Northern Wild Rice, Zizania palustris L., Supports a Whole Genome Duplication in the Zizania Genus.</title>
        <authorList>
            <person name="Haas M."/>
            <person name="Kono T."/>
            <person name="Macchietto M."/>
            <person name="Millas R."/>
            <person name="McGilp L."/>
            <person name="Shao M."/>
            <person name="Duquette J."/>
            <person name="Hirsch C.N."/>
            <person name="Kimball J."/>
        </authorList>
    </citation>
    <scope>NUCLEOTIDE SEQUENCE</scope>
    <source>
        <tissue evidence="1">Fresh leaf tissue</tissue>
    </source>
</reference>
<evidence type="ECO:0000313" key="2">
    <source>
        <dbReference type="Proteomes" id="UP000729402"/>
    </source>
</evidence>
<accession>A0A8J5SAG6</accession>
<evidence type="ECO:0000313" key="1">
    <source>
        <dbReference type="EMBL" id="KAG8061688.1"/>
    </source>
</evidence>
<dbReference type="Proteomes" id="UP000729402">
    <property type="component" value="Unassembled WGS sequence"/>
</dbReference>
<dbReference type="AlphaFoldDB" id="A0A8J5SAG6"/>
<organism evidence="1 2">
    <name type="scientific">Zizania palustris</name>
    <name type="common">Northern wild rice</name>
    <dbReference type="NCBI Taxonomy" id="103762"/>
    <lineage>
        <taxon>Eukaryota</taxon>
        <taxon>Viridiplantae</taxon>
        <taxon>Streptophyta</taxon>
        <taxon>Embryophyta</taxon>
        <taxon>Tracheophyta</taxon>
        <taxon>Spermatophyta</taxon>
        <taxon>Magnoliopsida</taxon>
        <taxon>Liliopsida</taxon>
        <taxon>Poales</taxon>
        <taxon>Poaceae</taxon>
        <taxon>BOP clade</taxon>
        <taxon>Oryzoideae</taxon>
        <taxon>Oryzeae</taxon>
        <taxon>Zizaniinae</taxon>
        <taxon>Zizania</taxon>
    </lineage>
</organism>